<keyword evidence="6" id="KW-0851">Voltage-gated channel</keyword>
<dbReference type="EMBL" id="CP011859">
    <property type="protein sequence ID" value="AQY22723.1"/>
    <property type="molecule type" value="Genomic_DNA"/>
</dbReference>
<feature type="transmembrane region" description="Helical" evidence="12">
    <location>
        <begin position="124"/>
        <end position="143"/>
    </location>
</feature>
<keyword evidence="9" id="KW-0406">Ion transport</keyword>
<keyword evidence="2" id="KW-0813">Transport</keyword>
<evidence type="ECO:0000256" key="4">
    <source>
        <dbReference type="ARBA" id="ARBA00022692"/>
    </source>
</evidence>
<feature type="domain" description="Ion transport" evidence="13">
    <location>
        <begin position="36"/>
        <end position="251"/>
    </location>
</feature>
<evidence type="ECO:0000256" key="11">
    <source>
        <dbReference type="ARBA" id="ARBA00023303"/>
    </source>
</evidence>
<evidence type="ECO:0000256" key="7">
    <source>
        <dbReference type="ARBA" id="ARBA00022958"/>
    </source>
</evidence>
<dbReference type="PANTHER" id="PTHR11537">
    <property type="entry name" value="VOLTAGE-GATED POTASSIUM CHANNEL"/>
    <property type="match status" value="1"/>
</dbReference>
<dbReference type="InterPro" id="IPR028325">
    <property type="entry name" value="VG_K_chnl"/>
</dbReference>
<sequence>MIHRVRIKKEHNLVPEKGWKKELFRIIYGADTPLGKLFDIVLLVLILISTLTVVSESLRPVEKEYHYLLLAIEWTISIFFTIEYILRIVIVRNKKDYIFSFMGIIDFLSIIPFFLSLFFPQTKFFMIIRLLRMLRVFRVLNLMDYMHDGQYIVQALRKSSRKIYIFMLFIIIIVVLLGSVMYVIEGGENGFVDIPTCIYWAVVTLTTVGYGDISPVTPLGKFLSVILMLCGYSIIAVPTGIVTSEMKLRTKKNNDCERCGNSNNDDDARYCKICGERLKD</sequence>
<keyword evidence="8 12" id="KW-1133">Transmembrane helix</keyword>
<evidence type="ECO:0000313" key="15">
    <source>
        <dbReference type="Proteomes" id="UP000189883"/>
    </source>
</evidence>
<feature type="transmembrane region" description="Helical" evidence="12">
    <location>
        <begin position="163"/>
        <end position="184"/>
    </location>
</feature>
<dbReference type="InterPro" id="IPR005821">
    <property type="entry name" value="Ion_trans_dom"/>
</dbReference>
<protein>
    <submittedName>
        <fullName evidence="14">pH-gated potassium channel KcsA</fullName>
    </submittedName>
</protein>
<evidence type="ECO:0000313" key="14">
    <source>
        <dbReference type="EMBL" id="AQY22723.1"/>
    </source>
</evidence>
<comment type="subcellular location">
    <subcellularLocation>
        <location evidence="1">Membrane</location>
        <topology evidence="1">Multi-pass membrane protein</topology>
    </subcellularLocation>
</comment>
<dbReference type="InterPro" id="IPR027359">
    <property type="entry name" value="Volt_channel_dom_sf"/>
</dbReference>
<evidence type="ECO:0000256" key="6">
    <source>
        <dbReference type="ARBA" id="ARBA00022882"/>
    </source>
</evidence>
<dbReference type="Gene3D" id="1.20.120.350">
    <property type="entry name" value="Voltage-gated potassium channels. Chain C"/>
    <property type="match status" value="1"/>
</dbReference>
<evidence type="ECO:0000256" key="9">
    <source>
        <dbReference type="ARBA" id="ARBA00023065"/>
    </source>
</evidence>
<feature type="transmembrane region" description="Helical" evidence="12">
    <location>
        <begin position="37"/>
        <end position="55"/>
    </location>
</feature>
<name>A0A1S7DUD1_RIEAN</name>
<organism evidence="14 15">
    <name type="scientific">Riemerella anatipestifer</name>
    <name type="common">Moraxella anatipestifer</name>
    <dbReference type="NCBI Taxonomy" id="34085"/>
    <lineage>
        <taxon>Bacteria</taxon>
        <taxon>Pseudomonadati</taxon>
        <taxon>Bacteroidota</taxon>
        <taxon>Flavobacteriia</taxon>
        <taxon>Flavobacteriales</taxon>
        <taxon>Weeksellaceae</taxon>
        <taxon>Riemerella</taxon>
    </lineage>
</organism>
<keyword evidence="7" id="KW-0630">Potassium</keyword>
<dbReference type="GO" id="GO:0001508">
    <property type="term" value="P:action potential"/>
    <property type="evidence" value="ECO:0007669"/>
    <property type="project" value="TreeGrafter"/>
</dbReference>
<feature type="transmembrane region" description="Helical" evidence="12">
    <location>
        <begin position="98"/>
        <end position="118"/>
    </location>
</feature>
<evidence type="ECO:0000256" key="12">
    <source>
        <dbReference type="SAM" id="Phobius"/>
    </source>
</evidence>
<keyword evidence="10 12" id="KW-0472">Membrane</keyword>
<proteinExistence type="predicted"/>
<accession>A0A1S7DUD1</accession>
<feature type="transmembrane region" description="Helical" evidence="12">
    <location>
        <begin position="222"/>
        <end position="242"/>
    </location>
</feature>
<gene>
    <name evidence="14" type="primary">kcsA</name>
    <name evidence="14" type="ORF">AB406_1781</name>
</gene>
<dbReference type="Pfam" id="PF00520">
    <property type="entry name" value="Ion_trans"/>
    <property type="match status" value="1"/>
</dbReference>
<dbReference type="Proteomes" id="UP000189883">
    <property type="component" value="Chromosome"/>
</dbReference>
<keyword evidence="5" id="KW-0631">Potassium channel</keyword>
<dbReference type="GO" id="GO:0008076">
    <property type="term" value="C:voltage-gated potassium channel complex"/>
    <property type="evidence" value="ECO:0007669"/>
    <property type="project" value="InterPro"/>
</dbReference>
<evidence type="ECO:0000256" key="8">
    <source>
        <dbReference type="ARBA" id="ARBA00022989"/>
    </source>
</evidence>
<keyword evidence="11 14" id="KW-0407">Ion channel</keyword>
<reference evidence="14 15" key="1">
    <citation type="submission" date="2015-06" db="EMBL/GenBank/DDBJ databases">
        <title>R. anatipestifer strain HXb2 is the most virulent strain so far, and the genome sequence would help us uncover the pathogenesis.</title>
        <authorList>
            <person name="Hu Q."/>
            <person name="Qi J."/>
            <person name="Bo H."/>
            <person name="Liu G."/>
            <person name="Tao M."/>
            <person name="Ding Y."/>
            <person name="Xue Y."/>
        </authorList>
    </citation>
    <scope>NUCLEOTIDE SEQUENCE [LARGE SCALE GENOMIC DNA]</scope>
    <source>
        <strain evidence="14 15">HXb2</strain>
    </source>
</reference>
<dbReference type="Gene3D" id="1.10.287.70">
    <property type="match status" value="1"/>
</dbReference>
<evidence type="ECO:0000256" key="5">
    <source>
        <dbReference type="ARBA" id="ARBA00022826"/>
    </source>
</evidence>
<evidence type="ECO:0000256" key="3">
    <source>
        <dbReference type="ARBA" id="ARBA00022538"/>
    </source>
</evidence>
<dbReference type="GO" id="GO:0005249">
    <property type="term" value="F:voltage-gated potassium channel activity"/>
    <property type="evidence" value="ECO:0007669"/>
    <property type="project" value="InterPro"/>
</dbReference>
<keyword evidence="4 12" id="KW-0812">Transmembrane</keyword>
<evidence type="ECO:0000256" key="10">
    <source>
        <dbReference type="ARBA" id="ARBA00023136"/>
    </source>
</evidence>
<dbReference type="RefSeq" id="WP_079207873.1">
    <property type="nucleotide sequence ID" value="NZ_CP011859.1"/>
</dbReference>
<dbReference type="SUPFAM" id="SSF81324">
    <property type="entry name" value="Voltage-gated potassium channels"/>
    <property type="match status" value="1"/>
</dbReference>
<evidence type="ECO:0000259" key="13">
    <source>
        <dbReference type="Pfam" id="PF00520"/>
    </source>
</evidence>
<evidence type="ECO:0000256" key="1">
    <source>
        <dbReference type="ARBA" id="ARBA00004141"/>
    </source>
</evidence>
<dbReference type="PRINTS" id="PR00169">
    <property type="entry name" value="KCHANNEL"/>
</dbReference>
<keyword evidence="3" id="KW-0633">Potassium transport</keyword>
<dbReference type="PANTHER" id="PTHR11537:SF254">
    <property type="entry name" value="POTASSIUM VOLTAGE-GATED CHANNEL PROTEIN SHAB"/>
    <property type="match status" value="1"/>
</dbReference>
<dbReference type="AlphaFoldDB" id="A0A1S7DUD1"/>
<evidence type="ECO:0000256" key="2">
    <source>
        <dbReference type="ARBA" id="ARBA00022448"/>
    </source>
</evidence>
<feature type="transmembrane region" description="Helical" evidence="12">
    <location>
        <begin position="67"/>
        <end position="86"/>
    </location>
</feature>